<evidence type="ECO:0000313" key="2">
    <source>
        <dbReference type="EMBL" id="MBK6974641.1"/>
    </source>
</evidence>
<feature type="compositionally biased region" description="Polar residues" evidence="1">
    <location>
        <begin position="70"/>
        <end position="82"/>
    </location>
</feature>
<sequence>MTDKARRSTTDQAVRQPLAHGCEGREVFVRGDPATVDVVRSPRPDSWAALFALDAPTEVPSDFLSEADRNQGTQNRNPFEGL</sequence>
<keyword evidence="2" id="KW-0238">DNA-binding</keyword>
<proteinExistence type="predicted"/>
<feature type="region of interest" description="Disordered" evidence="1">
    <location>
        <begin position="62"/>
        <end position="82"/>
    </location>
</feature>
<dbReference type="Proteomes" id="UP000807785">
    <property type="component" value="Unassembled WGS sequence"/>
</dbReference>
<organism evidence="2 3">
    <name type="scientific">Candidatus Methylophosphatis roskildensis</name>
    <dbReference type="NCBI Taxonomy" id="2899263"/>
    <lineage>
        <taxon>Bacteria</taxon>
        <taxon>Pseudomonadati</taxon>
        <taxon>Pseudomonadota</taxon>
        <taxon>Betaproteobacteria</taxon>
        <taxon>Nitrosomonadales</taxon>
        <taxon>Sterolibacteriaceae</taxon>
        <taxon>Candidatus Methylophosphatis</taxon>
    </lineage>
</organism>
<reference evidence="2" key="1">
    <citation type="submission" date="2020-10" db="EMBL/GenBank/DDBJ databases">
        <title>Connecting structure to function with the recovery of over 1000 high-quality activated sludge metagenome-assembled genomes encoding full-length rRNA genes using long-read sequencing.</title>
        <authorList>
            <person name="Singleton C.M."/>
            <person name="Petriglieri F."/>
            <person name="Kristensen J.M."/>
            <person name="Kirkegaard R.H."/>
            <person name="Michaelsen T.Y."/>
            <person name="Andersen M.H."/>
            <person name="Karst S.M."/>
            <person name="Dueholm M.S."/>
            <person name="Nielsen P.H."/>
            <person name="Albertsen M."/>
        </authorList>
    </citation>
    <scope>NUCLEOTIDE SEQUENCE</scope>
    <source>
        <strain evidence="2">Bjer_18-Q3-R1-45_BAT3C.347</strain>
    </source>
</reference>
<dbReference type="GO" id="GO:0003677">
    <property type="term" value="F:DNA binding"/>
    <property type="evidence" value="ECO:0007669"/>
    <property type="project" value="UniProtKB-KW"/>
</dbReference>
<comment type="caution">
    <text evidence="2">The sequence shown here is derived from an EMBL/GenBank/DDBJ whole genome shotgun (WGS) entry which is preliminary data.</text>
</comment>
<dbReference type="AlphaFoldDB" id="A0A9D7E1B1"/>
<name>A0A9D7E1B1_9PROT</name>
<evidence type="ECO:0000313" key="3">
    <source>
        <dbReference type="Proteomes" id="UP000807785"/>
    </source>
</evidence>
<accession>A0A9D7E1B1</accession>
<evidence type="ECO:0000256" key="1">
    <source>
        <dbReference type="SAM" id="MobiDB-lite"/>
    </source>
</evidence>
<gene>
    <name evidence="2" type="ORF">IPH26_17445</name>
</gene>
<dbReference type="EMBL" id="JADJEV010000004">
    <property type="protein sequence ID" value="MBK6974641.1"/>
    <property type="molecule type" value="Genomic_DNA"/>
</dbReference>
<protein>
    <submittedName>
        <fullName evidence="2">AbrB/MazE/SpoVT family DNA-binding domain-containing protein</fullName>
    </submittedName>
</protein>